<dbReference type="InterPro" id="IPR022908">
    <property type="entry name" value="Taw3"/>
</dbReference>
<dbReference type="AlphaFoldDB" id="A8MCQ0"/>
<evidence type="ECO:0000256" key="6">
    <source>
        <dbReference type="ARBA" id="ARBA00030554"/>
    </source>
</evidence>
<keyword evidence="10" id="KW-1185">Reference proteome</keyword>
<dbReference type="HAMAP" id="MF_00266">
    <property type="entry name" value="TYW3_archaea"/>
    <property type="match status" value="1"/>
</dbReference>
<dbReference type="RefSeq" id="WP_012185776.1">
    <property type="nucleotide sequence ID" value="NC_009954.1"/>
</dbReference>
<keyword evidence="4 7" id="KW-0949">S-adenosyl-L-methionine</keyword>
<evidence type="ECO:0000313" key="9">
    <source>
        <dbReference type="EMBL" id="ABW01556.1"/>
    </source>
</evidence>
<dbReference type="HOGENOM" id="CLU_047426_2_1_2"/>
<evidence type="ECO:0000256" key="7">
    <source>
        <dbReference type="HAMAP-Rule" id="MF_00266"/>
    </source>
</evidence>
<dbReference type="PANTHER" id="PTHR48418">
    <property type="entry name" value="TRNA WYBUTOSINE-SYNTHESIZING PROTEIN 3"/>
    <property type="match status" value="1"/>
</dbReference>
<evidence type="ECO:0000256" key="3">
    <source>
        <dbReference type="ARBA" id="ARBA00022679"/>
    </source>
</evidence>
<comment type="catalytic activity">
    <reaction evidence="7">
        <text>4-demethyl-7-[(3S)-3-amino-3-carboxypropyl]wyosine(37) in tRNA(Phe) + S-adenosyl-L-methionine = 7-[(3S)-3-amino-3-carboxypropyl]wyosine(37) in tRNA(Phe) + S-adenosyl-L-homocysteine + H(+)</text>
        <dbReference type="Rhea" id="RHEA:36635"/>
        <dbReference type="Rhea" id="RHEA-COMP:10378"/>
        <dbReference type="Rhea" id="RHEA-COMP:10379"/>
        <dbReference type="ChEBI" id="CHEBI:15378"/>
        <dbReference type="ChEBI" id="CHEBI:57856"/>
        <dbReference type="ChEBI" id="CHEBI:59789"/>
        <dbReference type="ChEBI" id="CHEBI:73543"/>
        <dbReference type="ChEBI" id="CHEBI:73550"/>
        <dbReference type="EC" id="2.1.1.282"/>
    </reaction>
</comment>
<keyword evidence="5 7" id="KW-0819">tRNA processing</keyword>
<dbReference type="GeneID" id="5709420"/>
<evidence type="ECO:0000259" key="8">
    <source>
        <dbReference type="Pfam" id="PF02676"/>
    </source>
</evidence>
<evidence type="ECO:0000256" key="5">
    <source>
        <dbReference type="ARBA" id="ARBA00022694"/>
    </source>
</evidence>
<dbReference type="KEGG" id="cma:Cmaq_0720"/>
<accession>A8MCQ0</accession>
<proteinExistence type="inferred from homology"/>
<sequence length="220" mass="25138">MLSTVADVYEVRKSRFVERLIKEGEEGKVDFDIFDFLREFNTLSNYYTTSSCSGRIMIINAFSLSFAKGRGLAKILAKWHRPVTLSEVLSVVNNGANLWLLTRGPILHVVARNMESAVDLSKLAKDAGFKRSSILSIKDWGVVIEIESDDRLDIPIKINGNLLFNNNQLNEIINTANETLMFGKLRLVRLIKLIESRYFNRSYSQDNEALVPYRVFRRGL</sequence>
<dbReference type="NCBIfam" id="NF003267">
    <property type="entry name" value="PRK04235.1-6"/>
    <property type="match status" value="1"/>
</dbReference>
<keyword evidence="3 7" id="KW-0808">Transferase</keyword>
<evidence type="ECO:0000256" key="2">
    <source>
        <dbReference type="ARBA" id="ARBA00022603"/>
    </source>
</evidence>
<dbReference type="eggNOG" id="arCOG04156">
    <property type="taxonomic scope" value="Archaea"/>
</dbReference>
<reference evidence="9 10" key="1">
    <citation type="submission" date="2007-10" db="EMBL/GenBank/DDBJ databases">
        <title>Complete sequence of Caldivirga maquilingensis IC-167.</title>
        <authorList>
            <consortium name="US DOE Joint Genome Institute"/>
            <person name="Copeland A."/>
            <person name="Lucas S."/>
            <person name="Lapidus A."/>
            <person name="Barry K."/>
            <person name="Glavina del Rio T."/>
            <person name="Dalin E."/>
            <person name="Tice H."/>
            <person name="Pitluck S."/>
            <person name="Saunders E."/>
            <person name="Brettin T."/>
            <person name="Bruce D."/>
            <person name="Detter J.C."/>
            <person name="Han C."/>
            <person name="Schmutz J."/>
            <person name="Larimer F."/>
            <person name="Land M."/>
            <person name="Hauser L."/>
            <person name="Kyrpides N."/>
            <person name="Ivanova N."/>
            <person name="Biddle J.F."/>
            <person name="Zhang Z."/>
            <person name="Fitz-Gibbon S.T."/>
            <person name="Lowe T.M."/>
            <person name="Saltikov C."/>
            <person name="House C.H."/>
            <person name="Richardson P."/>
        </authorList>
    </citation>
    <scope>NUCLEOTIDE SEQUENCE [LARGE SCALE GENOMIC DNA]</scope>
    <source>
        <strain evidence="10">ATCC 700844 / DSM 13496 / JCM 10307 / IC-167</strain>
    </source>
</reference>
<dbReference type="InterPro" id="IPR036602">
    <property type="entry name" value="tRNA_yW-synthesising-like_sf"/>
</dbReference>
<dbReference type="EMBL" id="CP000852">
    <property type="protein sequence ID" value="ABW01556.1"/>
    <property type="molecule type" value="Genomic_DNA"/>
</dbReference>
<protein>
    <recommendedName>
        <fullName evidence="6 7">tRNA(Phe) 7-((3-amino-3-carboxypropyl)-4-demethylwyosine(37)-N(4))-methyltransferase</fullName>
        <ecNumber evidence="7">2.1.1.282</ecNumber>
    </recommendedName>
    <alternativeName>
        <fullName evidence="7">tRNA wyosine derivatives biosynthesis protein Taw3</fullName>
    </alternativeName>
</protein>
<dbReference type="Gene3D" id="3.30.1960.10">
    <property type="entry name" value="tRNA wybutosine-synthesizing-like"/>
    <property type="match status" value="1"/>
</dbReference>
<dbReference type="OrthoDB" id="19299at2157"/>
<dbReference type="PANTHER" id="PTHR48418:SF1">
    <property type="entry name" value="TRNA WYBUTOSINE-SYNTHESIZING PROTEIN 3"/>
    <property type="match status" value="1"/>
</dbReference>
<dbReference type="GO" id="GO:0008175">
    <property type="term" value="F:tRNA methyltransferase activity"/>
    <property type="evidence" value="ECO:0007669"/>
    <property type="project" value="InterPro"/>
</dbReference>
<organism evidence="9 10">
    <name type="scientific">Caldivirga maquilingensis (strain ATCC 700844 / DSM 13496 / JCM 10307 / IC-167)</name>
    <dbReference type="NCBI Taxonomy" id="397948"/>
    <lineage>
        <taxon>Archaea</taxon>
        <taxon>Thermoproteota</taxon>
        <taxon>Thermoprotei</taxon>
        <taxon>Thermoproteales</taxon>
        <taxon>Thermoproteaceae</taxon>
        <taxon>Caldivirga</taxon>
    </lineage>
</organism>
<dbReference type="GO" id="GO:0030488">
    <property type="term" value="P:tRNA methylation"/>
    <property type="evidence" value="ECO:0007669"/>
    <property type="project" value="InterPro"/>
</dbReference>
<name>A8MCQ0_CALMQ</name>
<comment type="similarity">
    <text evidence="1 7">Belongs to the TYW3 family.</text>
</comment>
<comment type="function">
    <text evidence="7">S-adenosyl-L-methionine-dependent methyltransferase that acts as a component of the wyosine derivatives biosynthesis pathway. Probably methylates N-4 position of wybutosine-86 to produce wybutosine-72.</text>
</comment>
<feature type="domain" description="tRNA wybutosine-synthesizing protein" evidence="8">
    <location>
        <begin position="12"/>
        <end position="195"/>
    </location>
</feature>
<evidence type="ECO:0000256" key="4">
    <source>
        <dbReference type="ARBA" id="ARBA00022691"/>
    </source>
</evidence>
<dbReference type="EC" id="2.1.1.282" evidence="7"/>
<gene>
    <name evidence="7" type="primary">taw3</name>
    <name evidence="9" type="ordered locus">Cmaq_0720</name>
</gene>
<dbReference type="SUPFAM" id="SSF111278">
    <property type="entry name" value="SSo0622-like"/>
    <property type="match status" value="1"/>
</dbReference>
<dbReference type="STRING" id="397948.Cmaq_0720"/>
<keyword evidence="2 7" id="KW-0489">Methyltransferase</keyword>
<dbReference type="Proteomes" id="UP000001137">
    <property type="component" value="Chromosome"/>
</dbReference>
<evidence type="ECO:0000313" key="10">
    <source>
        <dbReference type="Proteomes" id="UP000001137"/>
    </source>
</evidence>
<dbReference type="InterPro" id="IPR003827">
    <property type="entry name" value="tRNA_yW-synthesising"/>
</dbReference>
<evidence type="ECO:0000256" key="1">
    <source>
        <dbReference type="ARBA" id="ARBA00008569"/>
    </source>
</evidence>
<dbReference type="GO" id="GO:0031591">
    <property type="term" value="P:wybutosine biosynthetic process"/>
    <property type="evidence" value="ECO:0007669"/>
    <property type="project" value="InterPro"/>
</dbReference>
<dbReference type="Pfam" id="PF02676">
    <property type="entry name" value="TYW3"/>
    <property type="match status" value="1"/>
</dbReference>